<evidence type="ECO:0000256" key="6">
    <source>
        <dbReference type="RuleBase" id="RU362125"/>
    </source>
</evidence>
<dbReference type="RefSeq" id="WP_284259430.1">
    <property type="nucleotide sequence ID" value="NZ_BSOS01000090.1"/>
</dbReference>
<dbReference type="InterPro" id="IPR009075">
    <property type="entry name" value="AcylCo_DH/oxidase_C"/>
</dbReference>
<dbReference type="InterPro" id="IPR036250">
    <property type="entry name" value="AcylCo_DH-like_C"/>
</dbReference>
<evidence type="ECO:0000256" key="5">
    <source>
        <dbReference type="ARBA" id="ARBA00023002"/>
    </source>
</evidence>
<evidence type="ECO:0000256" key="3">
    <source>
        <dbReference type="ARBA" id="ARBA00022630"/>
    </source>
</evidence>
<evidence type="ECO:0000256" key="1">
    <source>
        <dbReference type="ARBA" id="ARBA00001974"/>
    </source>
</evidence>
<dbReference type="Pfam" id="PF02770">
    <property type="entry name" value="Acyl-CoA_dh_M"/>
    <property type="match status" value="1"/>
</dbReference>
<dbReference type="Gene3D" id="1.20.140.10">
    <property type="entry name" value="Butyryl-CoA Dehydrogenase, subunit A, domain 3"/>
    <property type="match status" value="1"/>
</dbReference>
<evidence type="ECO:0000259" key="9">
    <source>
        <dbReference type="Pfam" id="PF02771"/>
    </source>
</evidence>
<dbReference type="Proteomes" id="UP001156641">
    <property type="component" value="Unassembled WGS sequence"/>
</dbReference>
<dbReference type="EMBL" id="BSOS01000090">
    <property type="protein sequence ID" value="GLR68586.1"/>
    <property type="molecule type" value="Genomic_DNA"/>
</dbReference>
<organism evidence="10 11">
    <name type="scientific">Acidocella aquatica</name>
    <dbReference type="NCBI Taxonomy" id="1922313"/>
    <lineage>
        <taxon>Bacteria</taxon>
        <taxon>Pseudomonadati</taxon>
        <taxon>Pseudomonadota</taxon>
        <taxon>Alphaproteobacteria</taxon>
        <taxon>Acetobacterales</taxon>
        <taxon>Acidocellaceae</taxon>
        <taxon>Acidocella</taxon>
    </lineage>
</organism>
<dbReference type="InterPro" id="IPR046373">
    <property type="entry name" value="Acyl-CoA_Oxase/DH_mid-dom_sf"/>
</dbReference>
<dbReference type="SUPFAM" id="SSF56645">
    <property type="entry name" value="Acyl-CoA dehydrogenase NM domain-like"/>
    <property type="match status" value="1"/>
</dbReference>
<dbReference type="InterPro" id="IPR037069">
    <property type="entry name" value="AcylCoA_DH/ox_N_sf"/>
</dbReference>
<feature type="domain" description="Acyl-CoA oxidase/dehydrogenase middle" evidence="8">
    <location>
        <begin position="130"/>
        <end position="223"/>
    </location>
</feature>
<dbReference type="Gene3D" id="1.10.540.10">
    <property type="entry name" value="Acyl-CoA dehydrogenase/oxidase, N-terminal domain"/>
    <property type="match status" value="1"/>
</dbReference>
<dbReference type="InterPro" id="IPR006091">
    <property type="entry name" value="Acyl-CoA_Oxase/DH_mid-dom"/>
</dbReference>
<dbReference type="InterPro" id="IPR009100">
    <property type="entry name" value="AcylCoA_DH/oxidase_NM_dom_sf"/>
</dbReference>
<keyword evidence="3 6" id="KW-0285">Flavoprotein</keyword>
<reference evidence="11" key="1">
    <citation type="journal article" date="2019" name="Int. J. Syst. Evol. Microbiol.">
        <title>The Global Catalogue of Microorganisms (GCM) 10K type strain sequencing project: providing services to taxonomists for standard genome sequencing and annotation.</title>
        <authorList>
            <consortium name="The Broad Institute Genomics Platform"/>
            <consortium name="The Broad Institute Genome Sequencing Center for Infectious Disease"/>
            <person name="Wu L."/>
            <person name="Ma J."/>
        </authorList>
    </citation>
    <scope>NUCLEOTIDE SEQUENCE [LARGE SCALE GENOMIC DNA]</scope>
    <source>
        <strain evidence="11">NBRC 112502</strain>
    </source>
</reference>
<keyword evidence="4 6" id="KW-0274">FAD</keyword>
<protein>
    <submittedName>
        <fullName evidence="10">Acyl-CoA dehydrogenase</fullName>
    </submittedName>
</protein>
<comment type="similarity">
    <text evidence="2 6">Belongs to the acyl-CoA dehydrogenase family.</text>
</comment>
<sequence length="396" mass="43972">MNKMNLTLDEDAAAFREEVRAFLDAKLPPAMARAQRLTTTVFSEYELSHPWHEILARKGWAAPDWPVEHGGTGWDATRRYIFASEMERAATPYISPIGLHMVGPVLIKFGTAEQKKQFLPRILEAKDYWCQGFSEPGAGSDLASLKLRAVRQGDDYVLNGSKIWTTHAHVANWMIALVRTSDGPKPQAGISCLLVPMTAAGVQVRPIRTIGGDHEVNEVFFEDTRVPVENLVAAEGQGWAIAKYLLEFERGSVMAAASLRRSLNELLDRALAIDIDDPDIEYSLSRLGIDIDTLEMMELTMLSSLSRGEAPGAESSILKLRVSQLQQQVTEMALQLAGESALRWETHRAFHEICSTPDEDANKPALSRYLNTRANTIFGGSSEIQRTIIAKQLLKL</sequence>
<dbReference type="Pfam" id="PF00441">
    <property type="entry name" value="Acyl-CoA_dh_1"/>
    <property type="match status" value="1"/>
</dbReference>
<dbReference type="PANTHER" id="PTHR43292:SF3">
    <property type="entry name" value="ACYL-COA DEHYDROGENASE FADE29"/>
    <property type="match status" value="1"/>
</dbReference>
<dbReference type="Gene3D" id="2.40.110.10">
    <property type="entry name" value="Butyryl-CoA Dehydrogenase, subunit A, domain 2"/>
    <property type="match status" value="1"/>
</dbReference>
<accession>A0ABQ6A8S9</accession>
<evidence type="ECO:0000256" key="2">
    <source>
        <dbReference type="ARBA" id="ARBA00009347"/>
    </source>
</evidence>
<dbReference type="Pfam" id="PF02771">
    <property type="entry name" value="Acyl-CoA_dh_N"/>
    <property type="match status" value="1"/>
</dbReference>
<keyword evidence="11" id="KW-1185">Reference proteome</keyword>
<comment type="cofactor">
    <cofactor evidence="1 6">
        <name>FAD</name>
        <dbReference type="ChEBI" id="CHEBI:57692"/>
    </cofactor>
</comment>
<proteinExistence type="inferred from homology"/>
<evidence type="ECO:0000313" key="10">
    <source>
        <dbReference type="EMBL" id="GLR68586.1"/>
    </source>
</evidence>
<evidence type="ECO:0000313" key="11">
    <source>
        <dbReference type="Proteomes" id="UP001156641"/>
    </source>
</evidence>
<gene>
    <name evidence="10" type="ORF">GCM10010909_32670</name>
</gene>
<dbReference type="InterPro" id="IPR013786">
    <property type="entry name" value="AcylCoA_DH/ox_N"/>
</dbReference>
<evidence type="ECO:0000259" key="8">
    <source>
        <dbReference type="Pfam" id="PF02770"/>
    </source>
</evidence>
<evidence type="ECO:0000259" key="7">
    <source>
        <dbReference type="Pfam" id="PF00441"/>
    </source>
</evidence>
<dbReference type="InterPro" id="IPR052161">
    <property type="entry name" value="Mycobact_Acyl-CoA_DH"/>
</dbReference>
<evidence type="ECO:0000256" key="4">
    <source>
        <dbReference type="ARBA" id="ARBA00022827"/>
    </source>
</evidence>
<feature type="domain" description="Acyl-CoA dehydrogenase/oxidase N-terminal" evidence="9">
    <location>
        <begin position="10"/>
        <end position="124"/>
    </location>
</feature>
<dbReference type="SUPFAM" id="SSF47203">
    <property type="entry name" value="Acyl-CoA dehydrogenase C-terminal domain-like"/>
    <property type="match status" value="1"/>
</dbReference>
<keyword evidence="5 6" id="KW-0560">Oxidoreductase</keyword>
<dbReference type="PANTHER" id="PTHR43292">
    <property type="entry name" value="ACYL-COA DEHYDROGENASE"/>
    <property type="match status" value="1"/>
</dbReference>
<feature type="domain" description="Acyl-CoA dehydrogenase/oxidase C-terminal" evidence="7">
    <location>
        <begin position="236"/>
        <end position="394"/>
    </location>
</feature>
<name>A0ABQ6A8S9_9PROT</name>
<comment type="caution">
    <text evidence="10">The sequence shown here is derived from an EMBL/GenBank/DDBJ whole genome shotgun (WGS) entry which is preliminary data.</text>
</comment>